<name>A0A388TB53_TERA1</name>
<dbReference type="EMBL" id="BGZN01000026">
    <property type="protein sequence ID" value="GBR73998.1"/>
    <property type="molecule type" value="Genomic_DNA"/>
</dbReference>
<proteinExistence type="predicted"/>
<dbReference type="GO" id="GO:0016757">
    <property type="term" value="F:glycosyltransferase activity"/>
    <property type="evidence" value="ECO:0007669"/>
    <property type="project" value="InterPro"/>
</dbReference>
<keyword evidence="3" id="KW-0808">Transferase</keyword>
<sequence>MRIGMFTDTYTPQINGVVTSINSFMEELQKLGHEVFIFAPQVKDAVKKDNVFYFKSIKYAPLPEHNIAYSLSGHLRTFKDLRLDILHSHTPFSLGWLALYLAKQYSLPLVHTYHTLFIEYVHYVPTALGRQIGVWLSTNASRRYCHSCDLTIVPSEAMRLELQKYGVLNEIDVIPTGVNEHFQENGSAQNVLQRHNIPAGTDIIAYAGRLAKEKNIEFLLHMYKEILKGRANILFAVIGDGPQRPLLEKLAADLGIKDKVIFTGYISDKTELASWYKAARVFVFSSLTETQGLVILEAMSVGTPVVAVDAMGISDIIHQNAGGLASSLDVSEFALKLTRLLSDKELYRQKSAEALQLAQKFSMSNMTRLLLANYQRLIDVVTKV</sequence>
<evidence type="ECO:0000259" key="1">
    <source>
        <dbReference type="Pfam" id="PF00534"/>
    </source>
</evidence>
<dbReference type="SUPFAM" id="SSF53756">
    <property type="entry name" value="UDP-Glycosyltransferase/glycogen phosphorylase"/>
    <property type="match status" value="1"/>
</dbReference>
<dbReference type="Pfam" id="PF00534">
    <property type="entry name" value="Glycos_transf_1"/>
    <property type="match status" value="1"/>
</dbReference>
<dbReference type="AlphaFoldDB" id="A0A388TB53"/>
<dbReference type="Proteomes" id="UP000269352">
    <property type="component" value="Unassembled WGS sequence"/>
</dbReference>
<dbReference type="Pfam" id="PF13439">
    <property type="entry name" value="Glyco_transf_4"/>
    <property type="match status" value="1"/>
</dbReference>
<protein>
    <submittedName>
        <fullName evidence="3">Glycosyl transferase GTB-type super family</fullName>
    </submittedName>
</protein>
<comment type="caution">
    <text evidence="3">The sequence shown here is derived from an EMBL/GenBank/DDBJ whole genome shotgun (WGS) entry which is preliminary data.</text>
</comment>
<keyword evidence="4" id="KW-1185">Reference proteome</keyword>
<evidence type="ECO:0000259" key="2">
    <source>
        <dbReference type="Pfam" id="PF13439"/>
    </source>
</evidence>
<gene>
    <name evidence="3" type="ORF">NO1_1243</name>
</gene>
<feature type="domain" description="Glycosyltransferase subfamily 4-like N-terminal" evidence="2">
    <location>
        <begin position="14"/>
        <end position="180"/>
    </location>
</feature>
<dbReference type="InterPro" id="IPR028098">
    <property type="entry name" value="Glyco_trans_4-like_N"/>
</dbReference>
<dbReference type="InterPro" id="IPR001296">
    <property type="entry name" value="Glyco_trans_1"/>
</dbReference>
<feature type="domain" description="Glycosyl transferase family 1" evidence="1">
    <location>
        <begin position="193"/>
        <end position="351"/>
    </location>
</feature>
<evidence type="ECO:0000313" key="4">
    <source>
        <dbReference type="Proteomes" id="UP000269352"/>
    </source>
</evidence>
<dbReference type="PANTHER" id="PTHR45947">
    <property type="entry name" value="SULFOQUINOVOSYL TRANSFERASE SQD2"/>
    <property type="match status" value="1"/>
</dbReference>
<dbReference type="Gene3D" id="3.40.50.2000">
    <property type="entry name" value="Glycogen Phosphorylase B"/>
    <property type="match status" value="2"/>
</dbReference>
<accession>A0A388TB53</accession>
<dbReference type="PANTHER" id="PTHR45947:SF3">
    <property type="entry name" value="SULFOQUINOVOSYL TRANSFERASE SQD2"/>
    <property type="match status" value="1"/>
</dbReference>
<organism evidence="3 4">
    <name type="scientific">Termititenax aidoneus</name>
    <dbReference type="NCBI Taxonomy" id="2218524"/>
    <lineage>
        <taxon>Bacteria</taxon>
        <taxon>Bacillati</taxon>
        <taxon>Candidatus Margulisiibacteriota</taxon>
        <taxon>Candidatus Termititenacia</taxon>
        <taxon>Candidatus Termititenacales</taxon>
        <taxon>Candidatus Termititenacaceae</taxon>
        <taxon>Candidatus Termititenax</taxon>
    </lineage>
</organism>
<reference evidence="3 4" key="1">
    <citation type="journal article" date="2019" name="ISME J.">
        <title>Genome analyses of uncultured TG2/ZB3 bacteria in 'Margulisbacteria' specifically attached to ectosymbiotic spirochetes of protists in the termite gut.</title>
        <authorList>
            <person name="Utami Y.D."/>
            <person name="Kuwahara H."/>
            <person name="Igai K."/>
            <person name="Murakami T."/>
            <person name="Sugaya K."/>
            <person name="Morikawa T."/>
            <person name="Nagura Y."/>
            <person name="Yuki M."/>
            <person name="Deevong P."/>
            <person name="Inoue T."/>
            <person name="Kihara K."/>
            <person name="Lo N."/>
            <person name="Yamada A."/>
            <person name="Ohkuma M."/>
            <person name="Hongoh Y."/>
        </authorList>
    </citation>
    <scope>NUCLEOTIDE SEQUENCE [LARGE SCALE GENOMIC DNA]</scope>
    <source>
        <strain evidence="3">NkOx7-01</strain>
    </source>
</reference>
<evidence type="ECO:0000313" key="3">
    <source>
        <dbReference type="EMBL" id="GBR73998.1"/>
    </source>
</evidence>
<dbReference type="InterPro" id="IPR050194">
    <property type="entry name" value="Glycosyltransferase_grp1"/>
</dbReference>